<dbReference type="GO" id="GO:0006313">
    <property type="term" value="P:DNA transposition"/>
    <property type="evidence" value="ECO:0007669"/>
    <property type="project" value="InterPro"/>
</dbReference>
<organism evidence="4 5">
    <name type="scientific">Metasolibacillus meyeri</name>
    <dbReference type="NCBI Taxonomy" id="1071052"/>
    <lineage>
        <taxon>Bacteria</taxon>
        <taxon>Bacillati</taxon>
        <taxon>Bacillota</taxon>
        <taxon>Bacilli</taxon>
        <taxon>Bacillales</taxon>
        <taxon>Caryophanaceae</taxon>
        <taxon>Metasolibacillus</taxon>
    </lineage>
</organism>
<dbReference type="Pfam" id="PF01548">
    <property type="entry name" value="DEDD_Tnp_IS110"/>
    <property type="match status" value="1"/>
</dbReference>
<accession>A0AAW9NQZ9</accession>
<dbReference type="Pfam" id="PF02371">
    <property type="entry name" value="Transposase_20"/>
    <property type="match status" value="1"/>
</dbReference>
<dbReference type="RefSeq" id="WP_326121554.1">
    <property type="nucleotide sequence ID" value="NZ_JARSFG010000003.1"/>
</dbReference>
<dbReference type="GO" id="GO:0004803">
    <property type="term" value="F:transposase activity"/>
    <property type="evidence" value="ECO:0007669"/>
    <property type="project" value="InterPro"/>
</dbReference>
<dbReference type="PANTHER" id="PTHR33055">
    <property type="entry name" value="TRANSPOSASE FOR INSERTION SEQUENCE ELEMENT IS1111A"/>
    <property type="match status" value="1"/>
</dbReference>
<evidence type="ECO:0000313" key="5">
    <source>
        <dbReference type="Proteomes" id="UP001344888"/>
    </source>
</evidence>
<gene>
    <name evidence="4" type="ORF">P9B03_02150</name>
</gene>
<evidence type="ECO:0000313" key="4">
    <source>
        <dbReference type="EMBL" id="MEC1177273.1"/>
    </source>
</evidence>
<keyword evidence="1" id="KW-0175">Coiled coil</keyword>
<evidence type="ECO:0000259" key="3">
    <source>
        <dbReference type="Pfam" id="PF02371"/>
    </source>
</evidence>
<name>A0AAW9NQZ9_9BACL</name>
<dbReference type="AlphaFoldDB" id="A0AAW9NQZ9"/>
<proteinExistence type="predicted"/>
<dbReference type="GO" id="GO:0003677">
    <property type="term" value="F:DNA binding"/>
    <property type="evidence" value="ECO:0007669"/>
    <property type="project" value="InterPro"/>
</dbReference>
<comment type="caution">
    <text evidence="4">The sequence shown here is derived from an EMBL/GenBank/DDBJ whole genome shotgun (WGS) entry which is preliminary data.</text>
</comment>
<keyword evidence="5" id="KW-1185">Reference proteome</keyword>
<evidence type="ECO:0000259" key="2">
    <source>
        <dbReference type="Pfam" id="PF01548"/>
    </source>
</evidence>
<sequence length="394" mass="43742">MFYLGIDIGKRTHVASLMNQEGKVVLKGFSFPNSAEGGQRLLDKLQTFSSSSQDFLVGMEATGHYWLSLFSFLDNNDFVLHVLNPIQTDGWRKSTEIRKRKNDTIDSILIADLIRYGSFTGTALANEQLFSLRQLTRYRAYLVGTASDFKRKIIAVLDQVFPEYDTLFSKVGIFGKASQAVLLEFSSPDAINEISADTLAKVLRMASRNRLGQAKAEAIKRAAIHSFGVKFAQKAFTFQLRSMIEQLKFLEAQIQETEAEITHIMGTLDSVIETVPGIGTVNGATILSEIGDIHKFSTPAKLVAYAGLDASVTQSGQFEATHNVMSKRGSPYLRKALFTSALIASQHDPVLRTFYEKKRAEGKHHLTAVGAVARKLCSILHAILKKNEPYEIRP</sequence>
<feature type="domain" description="Transposase IS116/IS110/IS902 C-terminal" evidence="3">
    <location>
        <begin position="270"/>
        <end position="356"/>
    </location>
</feature>
<evidence type="ECO:0000256" key="1">
    <source>
        <dbReference type="SAM" id="Coils"/>
    </source>
</evidence>
<dbReference type="PANTHER" id="PTHR33055:SF15">
    <property type="entry name" value="TRANSPOSASE-RELATED"/>
    <property type="match status" value="1"/>
</dbReference>
<dbReference type="InterPro" id="IPR002525">
    <property type="entry name" value="Transp_IS110-like_N"/>
</dbReference>
<feature type="coiled-coil region" evidence="1">
    <location>
        <begin position="240"/>
        <end position="267"/>
    </location>
</feature>
<reference evidence="4 5" key="1">
    <citation type="submission" date="2023-03" db="EMBL/GenBank/DDBJ databases">
        <title>Bacillus Genome Sequencing.</title>
        <authorList>
            <person name="Dunlap C."/>
        </authorList>
    </citation>
    <scope>NUCLEOTIDE SEQUENCE [LARGE SCALE GENOMIC DNA]</scope>
    <source>
        <strain evidence="4 5">B-59205</strain>
    </source>
</reference>
<dbReference type="InterPro" id="IPR047650">
    <property type="entry name" value="Transpos_IS110"/>
</dbReference>
<feature type="domain" description="Transposase IS110-like N-terminal" evidence="2">
    <location>
        <begin position="4"/>
        <end position="162"/>
    </location>
</feature>
<dbReference type="NCBIfam" id="NF033542">
    <property type="entry name" value="transpos_IS110"/>
    <property type="match status" value="1"/>
</dbReference>
<dbReference type="Proteomes" id="UP001344888">
    <property type="component" value="Unassembled WGS sequence"/>
</dbReference>
<dbReference type="EMBL" id="JARSFG010000003">
    <property type="protein sequence ID" value="MEC1177273.1"/>
    <property type="molecule type" value="Genomic_DNA"/>
</dbReference>
<protein>
    <submittedName>
        <fullName evidence="4">IS110 family transposase</fullName>
    </submittedName>
</protein>
<dbReference type="InterPro" id="IPR003346">
    <property type="entry name" value="Transposase_20"/>
</dbReference>